<dbReference type="EMBL" id="UOFC01000224">
    <property type="protein sequence ID" value="VAW48711.1"/>
    <property type="molecule type" value="Genomic_DNA"/>
</dbReference>
<dbReference type="AlphaFoldDB" id="A0A3B0W0B7"/>
<reference evidence="2" key="1">
    <citation type="submission" date="2018-06" db="EMBL/GenBank/DDBJ databases">
        <authorList>
            <person name="Zhirakovskaya E."/>
        </authorList>
    </citation>
    <scope>NUCLEOTIDE SEQUENCE</scope>
</reference>
<name>A0A3B0W0B7_9ZZZZ</name>
<dbReference type="PANTHER" id="PTHR34322">
    <property type="entry name" value="TRANSPOSASE, Y1_TNP DOMAIN-CONTAINING"/>
    <property type="match status" value="1"/>
</dbReference>
<sequence>MPRKPRFFLPNVPVHIVQRGRSRNPVFFEDSDYRAYLDWLAEALVRYECAIHAYVLMTNHIHILATPKVSQGVSRMMQYVGRRYVPYINKTY</sequence>
<feature type="non-terminal residue" evidence="2">
    <location>
        <position position="92"/>
    </location>
</feature>
<dbReference type="SMART" id="SM01321">
    <property type="entry name" value="Y1_Tnp"/>
    <property type="match status" value="1"/>
</dbReference>
<dbReference type="Gene3D" id="3.30.70.1290">
    <property type="entry name" value="Transposase IS200-like"/>
    <property type="match status" value="1"/>
</dbReference>
<dbReference type="SUPFAM" id="SSF143422">
    <property type="entry name" value="Transposase IS200-like"/>
    <property type="match status" value="1"/>
</dbReference>
<proteinExistence type="predicted"/>
<accession>A0A3B0W0B7</accession>
<evidence type="ECO:0000313" key="2">
    <source>
        <dbReference type="EMBL" id="VAW48711.1"/>
    </source>
</evidence>
<dbReference type="InterPro" id="IPR036515">
    <property type="entry name" value="Transposase_17_sf"/>
</dbReference>
<dbReference type="InterPro" id="IPR002686">
    <property type="entry name" value="Transposase_17"/>
</dbReference>
<dbReference type="GO" id="GO:0006313">
    <property type="term" value="P:DNA transposition"/>
    <property type="evidence" value="ECO:0007669"/>
    <property type="project" value="InterPro"/>
</dbReference>
<protein>
    <submittedName>
        <fullName evidence="2">Transposase and inactivated derivatives</fullName>
    </submittedName>
</protein>
<evidence type="ECO:0000259" key="1">
    <source>
        <dbReference type="SMART" id="SM01321"/>
    </source>
</evidence>
<dbReference type="Pfam" id="PF01797">
    <property type="entry name" value="Y1_Tnp"/>
    <property type="match status" value="1"/>
</dbReference>
<dbReference type="GO" id="GO:0004803">
    <property type="term" value="F:transposase activity"/>
    <property type="evidence" value="ECO:0007669"/>
    <property type="project" value="InterPro"/>
</dbReference>
<feature type="domain" description="Transposase IS200-like" evidence="1">
    <location>
        <begin position="9"/>
        <end position="92"/>
    </location>
</feature>
<organism evidence="2">
    <name type="scientific">hydrothermal vent metagenome</name>
    <dbReference type="NCBI Taxonomy" id="652676"/>
    <lineage>
        <taxon>unclassified sequences</taxon>
        <taxon>metagenomes</taxon>
        <taxon>ecological metagenomes</taxon>
    </lineage>
</organism>
<gene>
    <name evidence="2" type="ORF">MNBD_GAMMA03-541</name>
</gene>
<dbReference type="GO" id="GO:0003677">
    <property type="term" value="F:DNA binding"/>
    <property type="evidence" value="ECO:0007669"/>
    <property type="project" value="InterPro"/>
</dbReference>
<dbReference type="PANTHER" id="PTHR34322:SF2">
    <property type="entry name" value="TRANSPOSASE IS200-LIKE DOMAIN-CONTAINING PROTEIN"/>
    <property type="match status" value="1"/>
</dbReference>